<dbReference type="Pfam" id="PF07690">
    <property type="entry name" value="MFS_1"/>
    <property type="match status" value="1"/>
</dbReference>
<evidence type="ECO:0000256" key="1">
    <source>
        <dbReference type="ARBA" id="ARBA00004141"/>
    </source>
</evidence>
<feature type="transmembrane region" description="Helical" evidence="3">
    <location>
        <begin position="122"/>
        <end position="148"/>
    </location>
</feature>
<reference evidence="5" key="1">
    <citation type="submission" date="2022-07" db="EMBL/GenBank/DDBJ databases">
        <title>Phylogenomic reconstructions and comparative analyses of Kickxellomycotina fungi.</title>
        <authorList>
            <person name="Reynolds N.K."/>
            <person name="Stajich J.E."/>
            <person name="Barry K."/>
            <person name="Grigoriev I.V."/>
            <person name="Crous P."/>
            <person name="Smith M.E."/>
        </authorList>
    </citation>
    <scope>NUCLEOTIDE SEQUENCE</scope>
    <source>
        <strain evidence="5">NBRC 105413</strain>
    </source>
</reference>
<organism evidence="5 6">
    <name type="scientific">Coemansia asiatica</name>
    <dbReference type="NCBI Taxonomy" id="1052880"/>
    <lineage>
        <taxon>Eukaryota</taxon>
        <taxon>Fungi</taxon>
        <taxon>Fungi incertae sedis</taxon>
        <taxon>Zoopagomycota</taxon>
        <taxon>Kickxellomycotina</taxon>
        <taxon>Kickxellomycetes</taxon>
        <taxon>Kickxellales</taxon>
        <taxon>Kickxellaceae</taxon>
        <taxon>Coemansia</taxon>
    </lineage>
</organism>
<dbReference type="InterPro" id="IPR050327">
    <property type="entry name" value="Proton-linked_MCT"/>
</dbReference>
<feature type="domain" description="Major facilitator superfamily (MFS) profile" evidence="4">
    <location>
        <begin position="125"/>
        <end position="316"/>
    </location>
</feature>
<feature type="transmembrane region" description="Helical" evidence="3">
    <location>
        <begin position="168"/>
        <end position="187"/>
    </location>
</feature>
<evidence type="ECO:0000313" key="6">
    <source>
        <dbReference type="Proteomes" id="UP001145021"/>
    </source>
</evidence>
<dbReference type="AlphaFoldDB" id="A0A9W7XNQ9"/>
<dbReference type="InterPro" id="IPR020846">
    <property type="entry name" value="MFS_dom"/>
</dbReference>
<proteinExistence type="inferred from homology"/>
<dbReference type="EMBL" id="JANBOH010000001">
    <property type="protein sequence ID" value="KAJ1648694.1"/>
    <property type="molecule type" value="Genomic_DNA"/>
</dbReference>
<feature type="transmembrane region" description="Helical" evidence="3">
    <location>
        <begin position="199"/>
        <end position="218"/>
    </location>
</feature>
<dbReference type="InterPro" id="IPR011701">
    <property type="entry name" value="MFS"/>
</dbReference>
<gene>
    <name evidence="5" type="ORF">LPJ64_000013</name>
</gene>
<name>A0A9W7XNQ9_9FUNG</name>
<dbReference type="PANTHER" id="PTHR11360">
    <property type="entry name" value="MONOCARBOXYLATE TRANSPORTER"/>
    <property type="match status" value="1"/>
</dbReference>
<feature type="transmembrane region" description="Helical" evidence="3">
    <location>
        <begin position="90"/>
        <end position="110"/>
    </location>
</feature>
<sequence>MVAIGGSLVAGGAFLIASACSSPIALMFTQGVLFGAGGSCVLNIAISLPGQWMDRYRAVATGLAISGGSIGALWLSFATRSMVANVGWQWSLRVTGLFIIGVGLAVSPFICKRIKVSRRAKVIDFAALSNIQFIVLFFSTLFVTGGFFMPYYFMPSYAVVSLKLSNNWSANISSILNAGSIVGRIATGILADQIGPLNSFLLTAILSVLSIMALWLPFHNLGTLVAAALVFGFNSGSAVSLVPVVTANIFGISRLASILGLLFFSYAIGTFLCSPIGGVLLDKYGRGTDYMSLILYGGAFFAFGTLLMFVLRMTFI</sequence>
<dbReference type="InterPro" id="IPR036259">
    <property type="entry name" value="MFS_trans_sf"/>
</dbReference>
<feature type="transmembrane region" description="Helical" evidence="3">
    <location>
        <begin position="224"/>
        <end position="246"/>
    </location>
</feature>
<feature type="transmembrane region" description="Helical" evidence="3">
    <location>
        <begin position="58"/>
        <end position="78"/>
    </location>
</feature>
<evidence type="ECO:0000256" key="3">
    <source>
        <dbReference type="SAM" id="Phobius"/>
    </source>
</evidence>
<dbReference type="Proteomes" id="UP001145021">
    <property type="component" value="Unassembled WGS sequence"/>
</dbReference>
<dbReference type="Gene3D" id="1.20.1250.20">
    <property type="entry name" value="MFS general substrate transporter like domains"/>
    <property type="match status" value="1"/>
</dbReference>
<evidence type="ECO:0000256" key="2">
    <source>
        <dbReference type="ARBA" id="ARBA00006727"/>
    </source>
</evidence>
<feature type="transmembrane region" description="Helical" evidence="3">
    <location>
        <begin position="258"/>
        <end position="281"/>
    </location>
</feature>
<keyword evidence="3" id="KW-1133">Transmembrane helix</keyword>
<protein>
    <recommendedName>
        <fullName evidence="4">Major facilitator superfamily (MFS) profile domain-containing protein</fullName>
    </recommendedName>
</protein>
<dbReference type="GO" id="GO:0022857">
    <property type="term" value="F:transmembrane transporter activity"/>
    <property type="evidence" value="ECO:0007669"/>
    <property type="project" value="InterPro"/>
</dbReference>
<keyword evidence="3" id="KW-0812">Transmembrane</keyword>
<keyword evidence="3" id="KW-0472">Membrane</keyword>
<comment type="caution">
    <text evidence="5">The sequence shown here is derived from an EMBL/GenBank/DDBJ whole genome shotgun (WGS) entry which is preliminary data.</text>
</comment>
<evidence type="ECO:0000259" key="4">
    <source>
        <dbReference type="PROSITE" id="PS50850"/>
    </source>
</evidence>
<comment type="similarity">
    <text evidence="2">Belongs to the major facilitator superfamily. Monocarboxylate porter (TC 2.A.1.13) family.</text>
</comment>
<dbReference type="GO" id="GO:0016020">
    <property type="term" value="C:membrane"/>
    <property type="evidence" value="ECO:0007669"/>
    <property type="project" value="UniProtKB-SubCell"/>
</dbReference>
<keyword evidence="6" id="KW-1185">Reference proteome</keyword>
<dbReference type="PANTHER" id="PTHR11360:SF284">
    <property type="entry name" value="EG:103B4.3 PROTEIN-RELATED"/>
    <property type="match status" value="1"/>
</dbReference>
<accession>A0A9W7XNQ9</accession>
<comment type="subcellular location">
    <subcellularLocation>
        <location evidence="1">Membrane</location>
        <topology evidence="1">Multi-pass membrane protein</topology>
    </subcellularLocation>
</comment>
<dbReference type="PROSITE" id="PS50850">
    <property type="entry name" value="MFS"/>
    <property type="match status" value="1"/>
</dbReference>
<dbReference type="SUPFAM" id="SSF103473">
    <property type="entry name" value="MFS general substrate transporter"/>
    <property type="match status" value="1"/>
</dbReference>
<evidence type="ECO:0000313" key="5">
    <source>
        <dbReference type="EMBL" id="KAJ1648694.1"/>
    </source>
</evidence>
<feature type="transmembrane region" description="Helical" evidence="3">
    <location>
        <begin position="293"/>
        <end position="311"/>
    </location>
</feature>
<feature type="transmembrane region" description="Helical" evidence="3">
    <location>
        <begin position="29"/>
        <end position="46"/>
    </location>
</feature>